<dbReference type="EMBL" id="JAFJZO010000015">
    <property type="protein sequence ID" value="KAG5509081.1"/>
    <property type="molecule type" value="Genomic_DNA"/>
</dbReference>
<feature type="compositionally biased region" description="Low complexity" evidence="1">
    <location>
        <begin position="27"/>
        <end position="46"/>
    </location>
</feature>
<evidence type="ECO:0000256" key="2">
    <source>
        <dbReference type="SAM" id="Phobius"/>
    </source>
</evidence>
<keyword evidence="2" id="KW-1133">Transmembrane helix</keyword>
<evidence type="ECO:0000313" key="3">
    <source>
        <dbReference type="EMBL" id="KAG5509081.1"/>
    </source>
</evidence>
<dbReference type="AlphaFoldDB" id="A0A836IWM9"/>
<feature type="region of interest" description="Disordered" evidence="1">
    <location>
        <begin position="551"/>
        <end position="608"/>
    </location>
</feature>
<reference evidence="3 4" key="1">
    <citation type="submission" date="2021-02" db="EMBL/GenBank/DDBJ databases">
        <title>Porcisia hertigi Genome sequencing and assembly.</title>
        <authorList>
            <person name="Almutairi H."/>
            <person name="Gatherer D."/>
        </authorList>
    </citation>
    <scope>NUCLEOTIDE SEQUENCE [LARGE SCALE GENOMIC DNA]</scope>
    <source>
        <strain evidence="3 4">C119</strain>
    </source>
</reference>
<feature type="compositionally biased region" description="Polar residues" evidence="1">
    <location>
        <begin position="1086"/>
        <end position="1105"/>
    </location>
</feature>
<evidence type="ECO:0000313" key="4">
    <source>
        <dbReference type="Proteomes" id="UP000674318"/>
    </source>
</evidence>
<feature type="compositionally biased region" description="Polar residues" evidence="1">
    <location>
        <begin position="590"/>
        <end position="605"/>
    </location>
</feature>
<organism evidence="3 4">
    <name type="scientific">Porcisia hertigi</name>
    <dbReference type="NCBI Taxonomy" id="2761500"/>
    <lineage>
        <taxon>Eukaryota</taxon>
        <taxon>Discoba</taxon>
        <taxon>Euglenozoa</taxon>
        <taxon>Kinetoplastea</taxon>
        <taxon>Metakinetoplastina</taxon>
        <taxon>Trypanosomatida</taxon>
        <taxon>Trypanosomatidae</taxon>
        <taxon>Leishmaniinae</taxon>
        <taxon>Porcisia</taxon>
    </lineage>
</organism>
<dbReference type="PANTHER" id="PTHR34553">
    <property type="entry name" value="OS05G0597400 PROTEIN"/>
    <property type="match status" value="1"/>
</dbReference>
<dbReference type="RefSeq" id="XP_067758388.1">
    <property type="nucleotide sequence ID" value="XM_067902041.1"/>
</dbReference>
<keyword evidence="2" id="KW-0812">Transmembrane</keyword>
<name>A0A836IWM9_9TRYP</name>
<feature type="transmembrane region" description="Helical" evidence="2">
    <location>
        <begin position="825"/>
        <end position="851"/>
    </location>
</feature>
<dbReference type="OrthoDB" id="1915931at2759"/>
<feature type="compositionally biased region" description="Low complexity" evidence="1">
    <location>
        <begin position="1070"/>
        <end position="1085"/>
    </location>
</feature>
<dbReference type="PANTHER" id="PTHR34553:SF4">
    <property type="entry name" value="G1_S-SPECIFIC CYCLIN-E PROTEIN"/>
    <property type="match status" value="1"/>
</dbReference>
<dbReference type="GeneID" id="94292118"/>
<feature type="compositionally biased region" description="Polar residues" evidence="1">
    <location>
        <begin position="552"/>
        <end position="583"/>
    </location>
</feature>
<feature type="region of interest" description="Disordered" evidence="1">
    <location>
        <begin position="408"/>
        <end position="479"/>
    </location>
</feature>
<feature type="transmembrane region" description="Helical" evidence="2">
    <location>
        <begin position="798"/>
        <end position="819"/>
    </location>
</feature>
<sequence length="1277" mass="138950">MVTPGMATTPLKLAAASVAQQERGLLSSSPRHAQHAHSPSPAGSASTEYSKKPCEQQQPSSAVRRGVRGANCGGGSHVHHLPSGVPRVIPTHDSVFFPKGTEVVAPVQLHYLTIAGWSTTAGGRDYFNHRRLRGGEIAGHTVLWLHTAKPRDQFVFLVTPVLNRGEAVPEDRTTTKAEQTQRCGPSIVAGASWTSSGGEGGAATRSELGVVSSGGSAEIHRTSRSNARMLKRWRWNKPSALLQALRTRIFGEAPWFTYRDTAAGARIRDAQVNNTHTRSAADAATVIGSNLGDLSTYNDSDIDNDGMESSSDGDTRRHHLGSPVGGADTAVSVVPPTNTDGVEAVVVAHADVTAMDYAPRLTSHRLSIEATAARTWFFPLLSDALAYYQCEEAVELIENQWSAGVTNQVPRPRAANQRYRQRRLQQSNDVSASGRGSLDRSSSVVTVPSTFPGEALLHEDGSPSSQSPSSPWMLPTTTTDTKWGREAAHNITTTGVDLAGAAGRVDRSHLSQPLSLSDALRNFKSMGNVRCGGASQSSAATATSLTAAAKNLRTQPCQHQRNSDPYRSPRTNPTVPKSCSSARDSCRRNPCNNGTTAKSPRTSPCNAADDARVTPVAEAANNPIIDHTSQPQRCHPAAPVQPRLTSSHGEVVISVYTADPVFNSVLRELLVPEPGTHPYTSNVTVQKRLLSMVEVGMPTWSILYSSTGLPYRRLFRLFYSCLTNLWPLLSLAVGLYDLYKHLPQLKRFMEHTLEPLTRWVEQRFTIRVSVLVTYLISVVVTIFGSLGSFVSQTYIVQLFYLPIVQFVLALLKLPLMIVFDTVWTLATTILGIVNVVLQVVRIVVMAPLVLVMNVASLRDAFGTALPAAAEGTSLSVKWWRSWIEFWETVASPTKNAARAWWDSMMHVSTSAARREMSIRRWYSPKLEQLAIVMEELQECIFINAQLWWSYFLLPGIKCKVLLIVVLVYLYWLFLGISPDLWDEVIHASGVRLHSPLRKKQLTSPVSTTDAPAPLSPPFPSTAPAYFYAVAHCKNDTIDACYSERNVSVSPKCANLDSSMCASLHDLPRDSGNGSSAPSAGAQPSSTVSTVKYASPTRTSGKNALTLRPESQQTFSALVAELLLPEVVLVFLHHLRGALVRGWTVAAAVTSHITAQHAKVIQINRHSETFVNTSADQTASPQCSWAETLATAYFGKHCAADAAVTTDASRHGSRVKRYINPTIVHVRWDGDEPFADPHALLRIWQAANAAKWGSVVGRETPLASPVVVLEEEPQHEAT</sequence>
<feature type="compositionally biased region" description="Low complexity" evidence="1">
    <location>
        <begin position="441"/>
        <end position="450"/>
    </location>
</feature>
<feature type="compositionally biased region" description="Low complexity" evidence="1">
    <location>
        <begin position="462"/>
        <end position="471"/>
    </location>
</feature>
<feature type="transmembrane region" description="Helical" evidence="2">
    <location>
        <begin position="960"/>
        <end position="981"/>
    </location>
</feature>
<accession>A0A836IWM9</accession>
<evidence type="ECO:0008006" key="5">
    <source>
        <dbReference type="Google" id="ProtNLM"/>
    </source>
</evidence>
<dbReference type="Proteomes" id="UP000674318">
    <property type="component" value="Unassembled WGS sequence"/>
</dbReference>
<feature type="region of interest" description="Disordered" evidence="1">
    <location>
        <begin position="298"/>
        <end position="329"/>
    </location>
</feature>
<gene>
    <name evidence="3" type="ORF">JKF63_06089</name>
</gene>
<keyword evidence="2" id="KW-0472">Membrane</keyword>
<keyword evidence="4" id="KW-1185">Reference proteome</keyword>
<protein>
    <recommendedName>
        <fullName evidence="5">Transmembrane protein</fullName>
    </recommendedName>
</protein>
<feature type="region of interest" description="Disordered" evidence="1">
    <location>
        <begin position="1066"/>
        <end position="1105"/>
    </location>
</feature>
<feature type="region of interest" description="Disordered" evidence="1">
    <location>
        <begin position="18"/>
        <end position="85"/>
    </location>
</feature>
<feature type="transmembrane region" description="Helical" evidence="2">
    <location>
        <begin position="764"/>
        <end position="786"/>
    </location>
</feature>
<dbReference type="KEGG" id="phet:94292118"/>
<evidence type="ECO:0000256" key="1">
    <source>
        <dbReference type="SAM" id="MobiDB-lite"/>
    </source>
</evidence>
<comment type="caution">
    <text evidence="3">The sequence shown here is derived from an EMBL/GenBank/DDBJ whole genome shotgun (WGS) entry which is preliminary data.</text>
</comment>
<proteinExistence type="predicted"/>